<name>A0A6G1I372_9PEZI</name>
<evidence type="ECO:0000256" key="1">
    <source>
        <dbReference type="SAM" id="MobiDB-lite"/>
    </source>
</evidence>
<dbReference type="Proteomes" id="UP000799640">
    <property type="component" value="Unassembled WGS sequence"/>
</dbReference>
<reference evidence="2" key="1">
    <citation type="journal article" date="2020" name="Stud. Mycol.">
        <title>101 Dothideomycetes genomes: a test case for predicting lifestyles and emergence of pathogens.</title>
        <authorList>
            <person name="Haridas S."/>
            <person name="Albert R."/>
            <person name="Binder M."/>
            <person name="Bloem J."/>
            <person name="Labutti K."/>
            <person name="Salamov A."/>
            <person name="Andreopoulos B."/>
            <person name="Baker S."/>
            <person name="Barry K."/>
            <person name="Bills G."/>
            <person name="Bluhm B."/>
            <person name="Cannon C."/>
            <person name="Castanera R."/>
            <person name="Culley D."/>
            <person name="Daum C."/>
            <person name="Ezra D."/>
            <person name="Gonzalez J."/>
            <person name="Henrissat B."/>
            <person name="Kuo A."/>
            <person name="Liang C."/>
            <person name="Lipzen A."/>
            <person name="Lutzoni F."/>
            <person name="Magnuson J."/>
            <person name="Mondo S."/>
            <person name="Nolan M."/>
            <person name="Ohm R."/>
            <person name="Pangilinan J."/>
            <person name="Park H.-J."/>
            <person name="Ramirez L."/>
            <person name="Alfaro M."/>
            <person name="Sun H."/>
            <person name="Tritt A."/>
            <person name="Yoshinaga Y."/>
            <person name="Zwiers L.-H."/>
            <person name="Turgeon B."/>
            <person name="Goodwin S."/>
            <person name="Spatafora J."/>
            <person name="Crous P."/>
            <person name="Grigoriev I."/>
        </authorList>
    </citation>
    <scope>NUCLEOTIDE SEQUENCE</scope>
    <source>
        <strain evidence="2">CBS 262.69</strain>
    </source>
</reference>
<dbReference type="AlphaFoldDB" id="A0A6G1I372"/>
<protein>
    <submittedName>
        <fullName evidence="2">Uncharacterized protein</fullName>
    </submittedName>
</protein>
<keyword evidence="3" id="KW-1185">Reference proteome</keyword>
<feature type="region of interest" description="Disordered" evidence="1">
    <location>
        <begin position="1"/>
        <end position="25"/>
    </location>
</feature>
<accession>A0A6G1I372</accession>
<proteinExistence type="predicted"/>
<dbReference type="EMBL" id="ML996690">
    <property type="protein sequence ID" value="KAF2402748.1"/>
    <property type="molecule type" value="Genomic_DNA"/>
</dbReference>
<evidence type="ECO:0000313" key="3">
    <source>
        <dbReference type="Proteomes" id="UP000799640"/>
    </source>
</evidence>
<organism evidence="2 3">
    <name type="scientific">Trichodelitschia bisporula</name>
    <dbReference type="NCBI Taxonomy" id="703511"/>
    <lineage>
        <taxon>Eukaryota</taxon>
        <taxon>Fungi</taxon>
        <taxon>Dikarya</taxon>
        <taxon>Ascomycota</taxon>
        <taxon>Pezizomycotina</taxon>
        <taxon>Dothideomycetes</taxon>
        <taxon>Dothideomycetes incertae sedis</taxon>
        <taxon>Phaeotrichales</taxon>
        <taxon>Phaeotrichaceae</taxon>
        <taxon>Trichodelitschia</taxon>
    </lineage>
</organism>
<gene>
    <name evidence="2" type="ORF">EJ06DRAFT_519774</name>
</gene>
<sequence length="440" mass="49590">MAPSSVISDSSTASNSSTASDSSAFSGFSTDSYLSFASDISTPFLGFNPHAINSNMSPSSKISDFSTTSDISTPFLWLYGYPHAINSNISLSSMISDFSTASDSSTASHSSTKSDTSDVTQILPQFVQKAQNEGLEIFQIAFPASDPNVVRQLFTALDRFKNNTSKYLSEVTGKDLSVLLPALTMIAQEHKPSGRGDSYWTRLIGIPRPEDLAKFCGYLEEGNEAEWTAETYPALSMESPELAYRGTQWLTTVDLSSSDRYQGKFQMPLTGRETLQELLSLQWLVDGLDLKAPFHDQWRLRKAIMSRLKKIQLPTITHLAMTYLSFNEFDKVFVRWAAIRCVESLWLLYPANRFAKLYPDFWEEYYSEVCEMVDELCADPRSKGALTDDLPMEGWSWPYETDAFEAYQDWSKCRWNFRQPATKDLSEEGFMFPGRKGRAK</sequence>
<evidence type="ECO:0000313" key="2">
    <source>
        <dbReference type="EMBL" id="KAF2402748.1"/>
    </source>
</evidence>